<dbReference type="NCBIfam" id="TIGR00537">
    <property type="entry name" value="hemK_rel_arch"/>
    <property type="match status" value="1"/>
</dbReference>
<dbReference type="InterPro" id="IPR004557">
    <property type="entry name" value="PrmC-related"/>
</dbReference>
<dbReference type="GO" id="GO:0035657">
    <property type="term" value="C:eRF1 methyltransferase complex"/>
    <property type="evidence" value="ECO:0007669"/>
    <property type="project" value="TreeGrafter"/>
</dbReference>
<dbReference type="PROSITE" id="PS00092">
    <property type="entry name" value="N6_MTASE"/>
    <property type="match status" value="1"/>
</dbReference>
<keyword evidence="2 6" id="KW-0489">Methyltransferase</keyword>
<evidence type="ECO:0000256" key="3">
    <source>
        <dbReference type="ARBA" id="ARBA00022679"/>
    </source>
</evidence>
<dbReference type="SUPFAM" id="SSF53335">
    <property type="entry name" value="S-adenosyl-L-methionine-dependent methyltransferases"/>
    <property type="match status" value="1"/>
</dbReference>
<dbReference type="GO" id="GO:0032259">
    <property type="term" value="P:methylation"/>
    <property type="evidence" value="ECO:0007669"/>
    <property type="project" value="UniProtKB-KW"/>
</dbReference>
<evidence type="ECO:0000256" key="2">
    <source>
        <dbReference type="ARBA" id="ARBA00022603"/>
    </source>
</evidence>
<proteinExistence type="inferred from homology"/>
<keyword evidence="4" id="KW-0949">S-adenosyl-L-methionine</keyword>
<dbReference type="InterPro" id="IPR029063">
    <property type="entry name" value="SAM-dependent_MTases_sf"/>
</dbReference>
<dbReference type="OrthoDB" id="8746524at2"/>
<dbReference type="GO" id="GO:0003676">
    <property type="term" value="F:nucleic acid binding"/>
    <property type="evidence" value="ECO:0007669"/>
    <property type="project" value="InterPro"/>
</dbReference>
<evidence type="ECO:0000313" key="6">
    <source>
        <dbReference type="EMBL" id="EHY90858.1"/>
    </source>
</evidence>
<dbReference type="Proteomes" id="UP000004705">
    <property type="component" value="Chromosome"/>
</dbReference>
<name>H8GCT5_9PSEU</name>
<evidence type="ECO:0000313" key="7">
    <source>
        <dbReference type="Proteomes" id="UP000004705"/>
    </source>
</evidence>
<dbReference type="InterPro" id="IPR002052">
    <property type="entry name" value="DNA_methylase_N6_adenine_CS"/>
</dbReference>
<keyword evidence="7" id="KW-1185">Reference proteome</keyword>
<dbReference type="GO" id="GO:0008170">
    <property type="term" value="F:N-methyltransferase activity"/>
    <property type="evidence" value="ECO:0007669"/>
    <property type="project" value="UniProtKB-ARBA"/>
</dbReference>
<gene>
    <name evidence="6" type="ORF">SacazDRAFT_04002</name>
</gene>
<feature type="domain" description="Methyltransferase small" evidence="5">
    <location>
        <begin position="16"/>
        <end position="105"/>
    </location>
</feature>
<evidence type="ECO:0000256" key="4">
    <source>
        <dbReference type="ARBA" id="ARBA00022691"/>
    </source>
</evidence>
<reference evidence="6 7" key="1">
    <citation type="journal article" date="2012" name="Stand. Genomic Sci.">
        <title>Genome sequence of the soil bacterium Saccharomonospora azurea type strain (NA-128(T)).</title>
        <authorList>
            <person name="Klenk H.P."/>
            <person name="Held B."/>
            <person name="Lucas S."/>
            <person name="Lapidus A."/>
            <person name="Copeland A."/>
            <person name="Hammon N."/>
            <person name="Pitluck S."/>
            <person name="Goodwin L.A."/>
            <person name="Han C."/>
            <person name="Tapia R."/>
            <person name="Brambilla E.M."/>
            <person name="Potter G."/>
            <person name="Land M."/>
            <person name="Ivanova N."/>
            <person name="Rohde M."/>
            <person name="Goker M."/>
            <person name="Detter J.C."/>
            <person name="Kyrpides N.C."/>
            <person name="Woyke T."/>
        </authorList>
    </citation>
    <scope>NUCLEOTIDE SEQUENCE [LARGE SCALE GENOMIC DNA]</scope>
    <source>
        <strain evidence="6 7">NA-128</strain>
    </source>
</reference>
<dbReference type="GO" id="GO:0008276">
    <property type="term" value="F:protein methyltransferase activity"/>
    <property type="evidence" value="ECO:0007669"/>
    <property type="project" value="TreeGrafter"/>
</dbReference>
<dbReference type="InterPro" id="IPR052190">
    <property type="entry name" value="Euk-Arch_PrmC-MTase"/>
</dbReference>
<evidence type="ECO:0000259" key="5">
    <source>
        <dbReference type="Pfam" id="PF05175"/>
    </source>
</evidence>
<protein>
    <submittedName>
        <fullName evidence="6">HemK-related putative methylase</fullName>
    </submittedName>
</protein>
<dbReference type="PANTHER" id="PTHR45875:SF1">
    <property type="entry name" value="METHYLTRANSFERASE N6AMT1"/>
    <property type="match status" value="1"/>
</dbReference>
<dbReference type="PANTHER" id="PTHR45875">
    <property type="entry name" value="METHYLTRANSFERASE N6AMT1"/>
    <property type="match status" value="1"/>
</dbReference>
<dbReference type="AlphaFoldDB" id="H8GCT5"/>
<dbReference type="CDD" id="cd02440">
    <property type="entry name" value="AdoMet_MTases"/>
    <property type="match status" value="1"/>
</dbReference>
<dbReference type="InterPro" id="IPR007848">
    <property type="entry name" value="Small_mtfrase_dom"/>
</dbReference>
<evidence type="ECO:0000256" key="1">
    <source>
        <dbReference type="ARBA" id="ARBA00006149"/>
    </source>
</evidence>
<accession>H8GCT5</accession>
<dbReference type="GO" id="GO:0008757">
    <property type="term" value="F:S-adenosylmethionine-dependent methyltransferase activity"/>
    <property type="evidence" value="ECO:0007669"/>
    <property type="project" value="TreeGrafter"/>
</dbReference>
<dbReference type="Pfam" id="PF05175">
    <property type="entry name" value="MTS"/>
    <property type="match status" value="1"/>
</dbReference>
<dbReference type="EMBL" id="CM001466">
    <property type="protein sequence ID" value="EHY90858.1"/>
    <property type="molecule type" value="Genomic_DNA"/>
</dbReference>
<organism evidence="6 7">
    <name type="scientific">Saccharomonospora azurea NA-128</name>
    <dbReference type="NCBI Taxonomy" id="882081"/>
    <lineage>
        <taxon>Bacteria</taxon>
        <taxon>Bacillati</taxon>
        <taxon>Actinomycetota</taxon>
        <taxon>Actinomycetes</taxon>
        <taxon>Pseudonocardiales</taxon>
        <taxon>Pseudonocardiaceae</taxon>
        <taxon>Saccharomonospora</taxon>
    </lineage>
</organism>
<dbReference type="Gene3D" id="3.40.50.150">
    <property type="entry name" value="Vaccinia Virus protein VP39"/>
    <property type="match status" value="1"/>
</dbReference>
<dbReference type="RefSeq" id="WP_005444433.1">
    <property type="nucleotide sequence ID" value="NZ_CM001466.1"/>
</dbReference>
<keyword evidence="3" id="KW-0808">Transferase</keyword>
<dbReference type="HOGENOM" id="CLU_018398_6_2_11"/>
<sequence length="217" mass="23061">MLLLRPPGVYRPQDDTELLSEAFTRVTLPSGARVLDVGTGTGALALAAARAGAREVVAVDVSRRALAAAWINARLRGLPVRVHRTDVATAPPSGPFDLVLANPPYVPWSGSGSASRRWDAGDDGRAIIDPLCAAIPGLLSERGCFLLVQSSLSGVDPTLTALAEAGLKTSIVARRPVPFGPVLRDRARYLEQRGLIADGQREEELVVIRADRTERTG</sequence>
<comment type="similarity">
    <text evidence="1">Belongs to the eukaryotic/archaeal PrmC-related family.</text>
</comment>